<sequence>MDVVEKSESLSKTDREFLCGLLFHTINWFRERVLVRREKPLLRTHQQTALSWRRARRQRRPSRTIQTMRRFRGSV</sequence>
<name>A0AAN8R1V3_9TELE</name>
<dbReference type="EMBL" id="JAGTTL010000006">
    <property type="protein sequence ID" value="KAK6321321.1"/>
    <property type="molecule type" value="Genomic_DNA"/>
</dbReference>
<evidence type="ECO:0000313" key="1">
    <source>
        <dbReference type="EMBL" id="KAK6321321.1"/>
    </source>
</evidence>
<protein>
    <submittedName>
        <fullName evidence="1">Uncharacterized protein</fullName>
    </submittedName>
</protein>
<dbReference type="AlphaFoldDB" id="A0AAN8R1V3"/>
<dbReference type="Pfam" id="PF14631">
    <property type="entry name" value="FancD2"/>
    <property type="match status" value="1"/>
</dbReference>
<accession>A0AAN8R1V3</accession>
<organism evidence="1 2">
    <name type="scientific">Coregonus suidteri</name>
    <dbReference type="NCBI Taxonomy" id="861788"/>
    <lineage>
        <taxon>Eukaryota</taxon>
        <taxon>Metazoa</taxon>
        <taxon>Chordata</taxon>
        <taxon>Craniata</taxon>
        <taxon>Vertebrata</taxon>
        <taxon>Euteleostomi</taxon>
        <taxon>Actinopterygii</taxon>
        <taxon>Neopterygii</taxon>
        <taxon>Teleostei</taxon>
        <taxon>Protacanthopterygii</taxon>
        <taxon>Salmoniformes</taxon>
        <taxon>Salmonidae</taxon>
        <taxon>Coregoninae</taxon>
        <taxon>Coregonus</taxon>
    </lineage>
</organism>
<proteinExistence type="predicted"/>
<reference evidence="1 2" key="1">
    <citation type="submission" date="2021-04" db="EMBL/GenBank/DDBJ databases">
        <authorList>
            <person name="De Guttry C."/>
            <person name="Zahm M."/>
            <person name="Klopp C."/>
            <person name="Cabau C."/>
            <person name="Louis A."/>
            <person name="Berthelot C."/>
            <person name="Parey E."/>
            <person name="Roest Crollius H."/>
            <person name="Montfort J."/>
            <person name="Robinson-Rechavi M."/>
            <person name="Bucao C."/>
            <person name="Bouchez O."/>
            <person name="Gislard M."/>
            <person name="Lluch J."/>
            <person name="Milhes M."/>
            <person name="Lampietro C."/>
            <person name="Lopez Roques C."/>
            <person name="Donnadieu C."/>
            <person name="Braasch I."/>
            <person name="Desvignes T."/>
            <person name="Postlethwait J."/>
            <person name="Bobe J."/>
            <person name="Wedekind C."/>
            <person name="Guiguen Y."/>
        </authorList>
    </citation>
    <scope>NUCLEOTIDE SEQUENCE [LARGE SCALE GENOMIC DNA]</scope>
    <source>
        <strain evidence="1">Cs_M1</strain>
        <tissue evidence="1">Blood</tissue>
    </source>
</reference>
<dbReference type="InterPro" id="IPR029448">
    <property type="entry name" value="FANCD2"/>
</dbReference>
<dbReference type="Proteomes" id="UP001356427">
    <property type="component" value="Unassembled WGS sequence"/>
</dbReference>
<dbReference type="GO" id="GO:0006281">
    <property type="term" value="P:DNA repair"/>
    <property type="evidence" value="ECO:0007669"/>
    <property type="project" value="InterPro"/>
</dbReference>
<gene>
    <name evidence="1" type="ORF">J4Q44_G00082970</name>
</gene>
<evidence type="ECO:0000313" key="2">
    <source>
        <dbReference type="Proteomes" id="UP001356427"/>
    </source>
</evidence>
<keyword evidence="2" id="KW-1185">Reference proteome</keyword>
<comment type="caution">
    <text evidence="1">The sequence shown here is derived from an EMBL/GenBank/DDBJ whole genome shotgun (WGS) entry which is preliminary data.</text>
</comment>